<organism evidence="6 7">
    <name type="scientific">Hydnum rufescens UP504</name>
    <dbReference type="NCBI Taxonomy" id="1448309"/>
    <lineage>
        <taxon>Eukaryota</taxon>
        <taxon>Fungi</taxon>
        <taxon>Dikarya</taxon>
        <taxon>Basidiomycota</taxon>
        <taxon>Agaricomycotina</taxon>
        <taxon>Agaricomycetes</taxon>
        <taxon>Cantharellales</taxon>
        <taxon>Hydnaceae</taxon>
        <taxon>Hydnum</taxon>
    </lineage>
</organism>
<gene>
    <name evidence="6" type="ORF">BS47DRAFT_1371701</name>
</gene>
<dbReference type="InterPro" id="IPR017871">
    <property type="entry name" value="ABC_transporter-like_CS"/>
</dbReference>
<evidence type="ECO:0000256" key="4">
    <source>
        <dbReference type="SAM" id="MobiDB-lite"/>
    </source>
</evidence>
<dbReference type="PROSITE" id="PS50893">
    <property type="entry name" value="ABC_TRANSPORTER_2"/>
    <property type="match status" value="2"/>
</dbReference>
<name>A0A9P6B395_9AGAM</name>
<feature type="compositionally biased region" description="Acidic residues" evidence="4">
    <location>
        <begin position="616"/>
        <end position="635"/>
    </location>
</feature>
<dbReference type="PANTHER" id="PTHR19211">
    <property type="entry name" value="ATP-BINDING TRANSPORT PROTEIN-RELATED"/>
    <property type="match status" value="1"/>
</dbReference>
<keyword evidence="2" id="KW-0547">Nucleotide-binding</keyword>
<evidence type="ECO:0000256" key="2">
    <source>
        <dbReference type="ARBA" id="ARBA00022741"/>
    </source>
</evidence>
<feature type="region of interest" description="Disordered" evidence="4">
    <location>
        <begin position="611"/>
        <end position="642"/>
    </location>
</feature>
<dbReference type="SMART" id="SM00382">
    <property type="entry name" value="AAA"/>
    <property type="match status" value="2"/>
</dbReference>
<comment type="caution">
    <text evidence="6">The sequence shown here is derived from an EMBL/GenBank/DDBJ whole genome shotgun (WGS) entry which is preliminary data.</text>
</comment>
<keyword evidence="7" id="KW-1185">Reference proteome</keyword>
<proteinExistence type="predicted"/>
<keyword evidence="3" id="KW-0067">ATP-binding</keyword>
<dbReference type="CDD" id="cd03221">
    <property type="entry name" value="ABCF_EF-3"/>
    <property type="match status" value="1"/>
</dbReference>
<evidence type="ECO:0000259" key="5">
    <source>
        <dbReference type="PROSITE" id="PS50893"/>
    </source>
</evidence>
<dbReference type="GO" id="GO:0005524">
    <property type="term" value="F:ATP binding"/>
    <property type="evidence" value="ECO:0007669"/>
    <property type="project" value="UniProtKB-KW"/>
</dbReference>
<evidence type="ECO:0000313" key="7">
    <source>
        <dbReference type="Proteomes" id="UP000886523"/>
    </source>
</evidence>
<keyword evidence="1" id="KW-0677">Repeat</keyword>
<dbReference type="AlphaFoldDB" id="A0A9P6B395"/>
<reference evidence="6" key="1">
    <citation type="journal article" date="2020" name="Nat. Commun.">
        <title>Large-scale genome sequencing of mycorrhizal fungi provides insights into the early evolution of symbiotic traits.</title>
        <authorList>
            <person name="Miyauchi S."/>
            <person name="Kiss E."/>
            <person name="Kuo A."/>
            <person name="Drula E."/>
            <person name="Kohler A."/>
            <person name="Sanchez-Garcia M."/>
            <person name="Morin E."/>
            <person name="Andreopoulos B."/>
            <person name="Barry K.W."/>
            <person name="Bonito G."/>
            <person name="Buee M."/>
            <person name="Carver A."/>
            <person name="Chen C."/>
            <person name="Cichocki N."/>
            <person name="Clum A."/>
            <person name="Culley D."/>
            <person name="Crous P.W."/>
            <person name="Fauchery L."/>
            <person name="Girlanda M."/>
            <person name="Hayes R.D."/>
            <person name="Keri Z."/>
            <person name="LaButti K."/>
            <person name="Lipzen A."/>
            <person name="Lombard V."/>
            <person name="Magnuson J."/>
            <person name="Maillard F."/>
            <person name="Murat C."/>
            <person name="Nolan M."/>
            <person name="Ohm R.A."/>
            <person name="Pangilinan J."/>
            <person name="Pereira M.F."/>
            <person name="Perotto S."/>
            <person name="Peter M."/>
            <person name="Pfister S."/>
            <person name="Riley R."/>
            <person name="Sitrit Y."/>
            <person name="Stielow J.B."/>
            <person name="Szollosi G."/>
            <person name="Zifcakova L."/>
            <person name="Stursova M."/>
            <person name="Spatafora J.W."/>
            <person name="Tedersoo L."/>
            <person name="Vaario L.M."/>
            <person name="Yamada A."/>
            <person name="Yan M."/>
            <person name="Wang P."/>
            <person name="Xu J."/>
            <person name="Bruns T."/>
            <person name="Baldrian P."/>
            <person name="Vilgalys R."/>
            <person name="Dunand C."/>
            <person name="Henrissat B."/>
            <person name="Grigoriev I.V."/>
            <person name="Hibbett D."/>
            <person name="Nagy L.G."/>
            <person name="Martin F.M."/>
        </authorList>
    </citation>
    <scope>NUCLEOTIDE SEQUENCE</scope>
    <source>
        <strain evidence="6">UP504</strain>
    </source>
</reference>
<dbReference type="PANTHER" id="PTHR19211:SF135">
    <property type="entry name" value="ATPASE, PUTATIVE (AFU_ORTHOLOGUE AFUA_1G16440)-RELATED"/>
    <property type="match status" value="1"/>
</dbReference>
<dbReference type="PROSITE" id="PS00211">
    <property type="entry name" value="ABC_TRANSPORTER_1"/>
    <property type="match status" value="1"/>
</dbReference>
<dbReference type="Gene3D" id="3.40.50.300">
    <property type="entry name" value="P-loop containing nucleotide triphosphate hydrolases"/>
    <property type="match status" value="2"/>
</dbReference>
<feature type="domain" description="ABC transporter" evidence="5">
    <location>
        <begin position="34"/>
        <end position="337"/>
    </location>
</feature>
<evidence type="ECO:0000256" key="1">
    <source>
        <dbReference type="ARBA" id="ARBA00022737"/>
    </source>
</evidence>
<evidence type="ECO:0000313" key="6">
    <source>
        <dbReference type="EMBL" id="KAF9516587.1"/>
    </source>
</evidence>
<dbReference type="InterPro" id="IPR003593">
    <property type="entry name" value="AAA+_ATPase"/>
</dbReference>
<protein>
    <recommendedName>
        <fullName evidence="5">ABC transporter domain-containing protein</fullName>
    </recommendedName>
</protein>
<dbReference type="Proteomes" id="UP000886523">
    <property type="component" value="Unassembled WGS sequence"/>
</dbReference>
<sequence length="673" mass="73929">MSKSARKTIQSTHPKIVASSETSRFHIDTITTLSRELDLKKVNISVGNLDLVVDAHLRLKAGVHYALVGRNGEGKSVLLRATSDKLIPGIPENMRILLVNQIQEESSHALDLSITQYVVQSDARREAASEQYELLSTALTESDSKRVSVAVATVQLARARKELEQAQSIASRRSGARGAEARKLVPPAEARVTLAEARCSSTTEARARGILLGLGFTKSQLDEKMSTLSGGWRSRSSLASALLQVPDLLILDEPTNYLDLMSVIWLQEYLASFSPTTTILEVITLRHRTLTYFTGNLSSCERHARKQLKGRARMKDAMDRRKEAMERTIAQGLQSARKTGDENRARMAKSRQKKLDERWGLERSEKGGRFKLNRDMAGYHYSNREEITLDQPDSAIHLFFPNPEPMRFPGALISASKVSFSYPSRASTKGPVLLDVSLTIHPGSRTGFVGGMGRGKVKLFIGTLSPDRGTIERHPRLRLGYFDQHSIERLSSPSIARTSALSHFTEKMKAEYSTDVDEGTARAFLGSFGLGGRRAIDPIATLSGGQKVRVALAILVYPAPDLLVLDEPSTHLDMDTISALIVALKRYSGAVLVVSHDRHFVRCVIQGAPILPPSPDSDDDSDDDYYGEGDDEGGGDDGGGRRRFACTGVKLLSSGVDEYAESMEKRVRKLALG</sequence>
<dbReference type="SUPFAM" id="SSF52540">
    <property type="entry name" value="P-loop containing nucleoside triphosphate hydrolases"/>
    <property type="match status" value="2"/>
</dbReference>
<dbReference type="OrthoDB" id="2110130at2759"/>
<accession>A0A9P6B395</accession>
<evidence type="ECO:0000256" key="3">
    <source>
        <dbReference type="ARBA" id="ARBA00022840"/>
    </source>
</evidence>
<dbReference type="InterPro" id="IPR003439">
    <property type="entry name" value="ABC_transporter-like_ATP-bd"/>
</dbReference>
<dbReference type="InterPro" id="IPR050611">
    <property type="entry name" value="ABCF"/>
</dbReference>
<dbReference type="InterPro" id="IPR027417">
    <property type="entry name" value="P-loop_NTPase"/>
</dbReference>
<feature type="domain" description="ABC transporter" evidence="5">
    <location>
        <begin position="413"/>
        <end position="638"/>
    </location>
</feature>
<dbReference type="EMBL" id="MU128938">
    <property type="protein sequence ID" value="KAF9516587.1"/>
    <property type="molecule type" value="Genomic_DNA"/>
</dbReference>
<feature type="region of interest" description="Disordered" evidence="4">
    <location>
        <begin position="334"/>
        <end position="356"/>
    </location>
</feature>
<dbReference type="GO" id="GO:0016887">
    <property type="term" value="F:ATP hydrolysis activity"/>
    <property type="evidence" value="ECO:0007669"/>
    <property type="project" value="InterPro"/>
</dbReference>
<dbReference type="Pfam" id="PF00005">
    <property type="entry name" value="ABC_tran"/>
    <property type="match status" value="2"/>
</dbReference>